<dbReference type="Pfam" id="PF08668">
    <property type="entry name" value="HDOD"/>
    <property type="match status" value="1"/>
</dbReference>
<dbReference type="PANTHER" id="PTHR33525">
    <property type="match status" value="1"/>
</dbReference>
<comment type="caution">
    <text evidence="2">The sequence shown here is derived from an EMBL/GenBank/DDBJ whole genome shotgun (WGS) entry which is preliminary data.</text>
</comment>
<dbReference type="PATRIC" id="fig|1747903.4.peg.2557"/>
<dbReference type="Gene3D" id="1.10.3210.10">
    <property type="entry name" value="Hypothetical protein af1432"/>
    <property type="match status" value="1"/>
</dbReference>
<name>A0A1A7BZA0_9BURK</name>
<dbReference type="Gene3D" id="3.20.20.450">
    <property type="entry name" value="EAL domain"/>
    <property type="match status" value="1"/>
</dbReference>
<gene>
    <name evidence="2" type="ORF">ASR47_100851</name>
</gene>
<dbReference type="InterPro" id="IPR013976">
    <property type="entry name" value="HDOD"/>
</dbReference>
<dbReference type="InterPro" id="IPR052340">
    <property type="entry name" value="RNase_Y/CdgJ"/>
</dbReference>
<feature type="domain" description="HDOD" evidence="1">
    <location>
        <begin position="234"/>
        <end position="426"/>
    </location>
</feature>
<sequence length="446" mass="49559">MNHDAGVAPPVSLDVIDEDLMIDISSNDITPKPLRVREFYLGRQPILDRNQALFGYELLFRNAPVGPANITSDLSATATVIAHASQLGMEKVVGDALGFVNVDADVIMSDIFSFLPREKVVLEIVETMQVTPELRARISELAGHGFTFALENVVADTVQVQQLLPLVQYVKMDMRSIAPADLASLALRFKREQKKLVAEKVETREEFKSTLDLGFDYFQGYYFAKPAIMTGKKLSPSQLAVMELMTLVTSDADNMDIERAIKRDVSLALNLLRLVNTPAVGARQRIDSLSQAVSVLGRRQLQRWLQIMLYAEPSKRGHSMTPLLMLATTRGRLLELLAHKLRPNHAHSGDIAFTVGIMSLMDTLFAVPMADILSQIEVIDEVSEALLSRGGFYGDLLRLAECIESIDDLEGEIVPTLRELAMSPDDLVELEMAAFEWSDKVVRYAL</sequence>
<keyword evidence="3" id="KW-1185">Reference proteome</keyword>
<reference evidence="2 3" key="1">
    <citation type="submission" date="2016-04" db="EMBL/GenBank/DDBJ databases">
        <title>Draft genome sequence of Janthinobacterium psychrotolerans sp. nov., isolated from freshwater sediments in Denmark.</title>
        <authorList>
            <person name="Gong X."/>
            <person name="Skrivergaard S."/>
            <person name="Korsgaard B.S."/>
            <person name="Schreiber L."/>
            <person name="Marshall I.P."/>
            <person name="Finster K."/>
            <person name="Schramm A."/>
        </authorList>
    </citation>
    <scope>NUCLEOTIDE SEQUENCE [LARGE SCALE GENOMIC DNA]</scope>
    <source>
        <strain evidence="2 3">S3-2</strain>
    </source>
</reference>
<dbReference type="InterPro" id="IPR035919">
    <property type="entry name" value="EAL_sf"/>
</dbReference>
<dbReference type="Pfam" id="PF00563">
    <property type="entry name" value="EAL"/>
    <property type="match status" value="1"/>
</dbReference>
<dbReference type="InterPro" id="IPR014408">
    <property type="entry name" value="dGMP_Pdiesterase_EAL/HD-GYP"/>
</dbReference>
<dbReference type="SUPFAM" id="SSF109604">
    <property type="entry name" value="HD-domain/PDEase-like"/>
    <property type="match status" value="1"/>
</dbReference>
<proteinExistence type="predicted"/>
<organism evidence="2 3">
    <name type="scientific">Janthinobacterium psychrotolerans</name>
    <dbReference type="NCBI Taxonomy" id="1747903"/>
    <lineage>
        <taxon>Bacteria</taxon>
        <taxon>Pseudomonadati</taxon>
        <taxon>Pseudomonadota</taxon>
        <taxon>Betaproteobacteria</taxon>
        <taxon>Burkholderiales</taxon>
        <taxon>Oxalobacteraceae</taxon>
        <taxon>Janthinobacterium</taxon>
    </lineage>
</organism>
<dbReference type="SUPFAM" id="SSF141868">
    <property type="entry name" value="EAL domain-like"/>
    <property type="match status" value="1"/>
</dbReference>
<evidence type="ECO:0000259" key="1">
    <source>
        <dbReference type="PROSITE" id="PS51833"/>
    </source>
</evidence>
<dbReference type="Proteomes" id="UP000092713">
    <property type="component" value="Unassembled WGS sequence"/>
</dbReference>
<dbReference type="STRING" id="1747903.ASR47_100851"/>
<dbReference type="EMBL" id="LOCQ01000055">
    <property type="protein sequence ID" value="OBV38991.1"/>
    <property type="molecule type" value="Genomic_DNA"/>
</dbReference>
<dbReference type="PROSITE" id="PS51833">
    <property type="entry name" value="HDOD"/>
    <property type="match status" value="1"/>
</dbReference>
<dbReference type="InterPro" id="IPR001633">
    <property type="entry name" value="EAL_dom"/>
</dbReference>
<dbReference type="AlphaFoldDB" id="A0A1A7BZA0"/>
<dbReference type="SMART" id="SM00052">
    <property type="entry name" value="EAL"/>
    <property type="match status" value="1"/>
</dbReference>
<protein>
    <submittedName>
        <fullName evidence="2">EAL and modified HD-GYP domain-containing signal transduction protein</fullName>
    </submittedName>
</protein>
<accession>A0A1A7BZA0</accession>
<evidence type="ECO:0000313" key="2">
    <source>
        <dbReference type="EMBL" id="OBV38991.1"/>
    </source>
</evidence>
<evidence type="ECO:0000313" key="3">
    <source>
        <dbReference type="Proteomes" id="UP000092713"/>
    </source>
</evidence>
<dbReference type="PIRSF" id="PIRSF003180">
    <property type="entry name" value="DiGMPpdiest_YuxH"/>
    <property type="match status" value="1"/>
</dbReference>
<dbReference type="PANTHER" id="PTHR33525:SF4">
    <property type="entry name" value="CYCLIC DI-GMP PHOSPHODIESTERASE CDGJ"/>
    <property type="match status" value="1"/>
</dbReference>